<dbReference type="GO" id="GO:0030677">
    <property type="term" value="C:ribonuclease P complex"/>
    <property type="evidence" value="ECO:0007669"/>
    <property type="project" value="UniProtKB-UniRule"/>
</dbReference>
<keyword evidence="1 6" id="KW-0963">Cytoplasm</keyword>
<name>A0AAV3SGH8_HALDO</name>
<proteinExistence type="inferred from homology"/>
<keyword evidence="4 6" id="KW-0255">Endonuclease</keyword>
<dbReference type="SMART" id="SM00538">
    <property type="entry name" value="POP4"/>
    <property type="match status" value="1"/>
</dbReference>
<evidence type="ECO:0000256" key="4">
    <source>
        <dbReference type="ARBA" id="ARBA00022759"/>
    </source>
</evidence>
<evidence type="ECO:0000313" key="8">
    <source>
        <dbReference type="EMBL" id="UOO95609.1"/>
    </source>
</evidence>
<organism evidence="7 10">
    <name type="scientific">Halococcus dombrowskii</name>
    <dbReference type="NCBI Taxonomy" id="179637"/>
    <lineage>
        <taxon>Archaea</taxon>
        <taxon>Methanobacteriati</taxon>
        <taxon>Methanobacteriota</taxon>
        <taxon>Stenosarchaea group</taxon>
        <taxon>Halobacteria</taxon>
        <taxon>Halobacteriales</taxon>
        <taxon>Halococcaceae</taxon>
        <taxon>Halococcus</taxon>
    </lineage>
</organism>
<dbReference type="EMBL" id="BAAADN010000022">
    <property type="protein sequence ID" value="GAA0458260.1"/>
    <property type="molecule type" value="Genomic_DNA"/>
</dbReference>
<evidence type="ECO:0000256" key="5">
    <source>
        <dbReference type="ARBA" id="ARBA00022801"/>
    </source>
</evidence>
<comment type="function">
    <text evidence="6">Part of ribonuclease P, a protein complex that generates mature tRNA molecules by cleaving their 5'-ends.</text>
</comment>
<evidence type="ECO:0000313" key="7">
    <source>
        <dbReference type="EMBL" id="GAA0458260.1"/>
    </source>
</evidence>
<comment type="subunit">
    <text evidence="6">Consists of a catalytic RNA component and at least 4-5 protein subunits.</text>
</comment>
<dbReference type="Proteomes" id="UP000830542">
    <property type="component" value="Chromosome"/>
</dbReference>
<dbReference type="EMBL" id="CP095005">
    <property type="protein sequence ID" value="UOO95609.1"/>
    <property type="molecule type" value="Genomic_DNA"/>
</dbReference>
<gene>
    <name evidence="6" type="primary">rnp1</name>
    <name evidence="7" type="ORF">GCM10008985_13060</name>
    <name evidence="8" type="ORF">MUK72_02585</name>
</gene>
<dbReference type="SUPFAM" id="SSF101744">
    <property type="entry name" value="Rof/RNase P subunit-like"/>
    <property type="match status" value="1"/>
</dbReference>
<dbReference type="HAMAP" id="MF_00754">
    <property type="entry name" value="RNase_P_1"/>
    <property type="match status" value="1"/>
</dbReference>
<dbReference type="GO" id="GO:0004526">
    <property type="term" value="F:ribonuclease P activity"/>
    <property type="evidence" value="ECO:0007669"/>
    <property type="project" value="UniProtKB-UniRule"/>
</dbReference>
<evidence type="ECO:0000313" key="9">
    <source>
        <dbReference type="Proteomes" id="UP000830542"/>
    </source>
</evidence>
<dbReference type="RefSeq" id="WP_244703601.1">
    <property type="nucleotide sequence ID" value="NZ_BAAADN010000022.1"/>
</dbReference>
<dbReference type="GO" id="GO:0003723">
    <property type="term" value="F:RNA binding"/>
    <property type="evidence" value="ECO:0007669"/>
    <property type="project" value="InterPro"/>
</dbReference>
<dbReference type="Gene3D" id="2.30.30.210">
    <property type="entry name" value="Ribonuclease P/MRP, subunit p29"/>
    <property type="match status" value="1"/>
</dbReference>
<dbReference type="GeneID" id="71760699"/>
<evidence type="ECO:0000313" key="10">
    <source>
        <dbReference type="Proteomes" id="UP001500962"/>
    </source>
</evidence>
<dbReference type="GO" id="GO:0005737">
    <property type="term" value="C:cytoplasm"/>
    <property type="evidence" value="ECO:0007669"/>
    <property type="project" value="UniProtKB-SubCell"/>
</dbReference>
<dbReference type="EC" id="3.1.26.5" evidence="6"/>
<reference evidence="7" key="3">
    <citation type="submission" date="2023-12" db="EMBL/GenBank/DDBJ databases">
        <authorList>
            <person name="Sun Q."/>
            <person name="Inoue M."/>
        </authorList>
    </citation>
    <scope>NUCLEOTIDE SEQUENCE</scope>
    <source>
        <strain evidence="7">JCM 12289</strain>
    </source>
</reference>
<evidence type="ECO:0000256" key="6">
    <source>
        <dbReference type="HAMAP-Rule" id="MF_00754"/>
    </source>
</evidence>
<evidence type="ECO:0000256" key="1">
    <source>
        <dbReference type="ARBA" id="ARBA00022490"/>
    </source>
</evidence>
<reference evidence="7" key="1">
    <citation type="journal article" date="2014" name="Int. J. Syst. Evol. Microbiol.">
        <title>Complete genome sequence of Corynebacterium casei LMG S-19264T (=DSM 44701T), isolated from a smear-ripened cheese.</title>
        <authorList>
            <consortium name="US DOE Joint Genome Institute (JGI-PGF)"/>
            <person name="Walter F."/>
            <person name="Albersmeier A."/>
            <person name="Kalinowski J."/>
            <person name="Ruckert C."/>
        </authorList>
    </citation>
    <scope>NUCLEOTIDE SEQUENCE</scope>
    <source>
        <strain evidence="7">JCM 12289</strain>
    </source>
</reference>
<evidence type="ECO:0000256" key="2">
    <source>
        <dbReference type="ARBA" id="ARBA00022694"/>
    </source>
</evidence>
<protein>
    <recommendedName>
        <fullName evidence="6">Ribonuclease P protein component 1</fullName>
        <shortName evidence="6">RNase P component 1</shortName>
        <ecNumber evidence="6">3.1.26.5</ecNumber>
    </recommendedName>
    <alternativeName>
        <fullName evidence="6">Rpp29</fullName>
    </alternativeName>
</protein>
<dbReference type="InterPro" id="IPR023534">
    <property type="entry name" value="Rof/RNase_P-like"/>
</dbReference>
<dbReference type="Proteomes" id="UP001500962">
    <property type="component" value="Unassembled WGS sequence"/>
</dbReference>
<dbReference type="Pfam" id="PF01868">
    <property type="entry name" value="RNase_P-MRP_p29"/>
    <property type="match status" value="1"/>
</dbReference>
<keyword evidence="5 6" id="KW-0378">Hydrolase</keyword>
<dbReference type="InterPro" id="IPR036980">
    <property type="entry name" value="RNase_P/MRP_Rpp29_sf"/>
</dbReference>
<comment type="catalytic activity">
    <reaction evidence="6">
        <text>Endonucleolytic cleavage of RNA, removing 5'-extranucleotides from tRNA precursor.</text>
        <dbReference type="EC" id="3.1.26.5"/>
    </reaction>
</comment>
<sequence>MALTAETVARHELRGLQTRVAAASNGSLVGIEGSVVSESENTLVVEQGERTKRVPKAGATFEFALEDGYATVAGERLVAPPARRTETTGDSKWR</sequence>
<evidence type="ECO:0000256" key="3">
    <source>
        <dbReference type="ARBA" id="ARBA00022722"/>
    </source>
</evidence>
<comment type="similarity">
    <text evidence="6">Belongs to the eukaryotic/archaeal RNase P protein component 1 family.</text>
</comment>
<dbReference type="InterPro" id="IPR002730">
    <property type="entry name" value="Rpp29/RNP1"/>
</dbReference>
<comment type="subcellular location">
    <subcellularLocation>
        <location evidence="6">Cytoplasm</location>
    </subcellularLocation>
</comment>
<reference evidence="8" key="2">
    <citation type="submission" date="2022-04" db="EMBL/GenBank/DDBJ databases">
        <title>Sequencing and genomic assembly of Halococcus dombrowskii.</title>
        <authorList>
            <person name="Lim S.W."/>
            <person name="MacLea K.S."/>
        </authorList>
    </citation>
    <scope>NUCLEOTIDE SEQUENCE</scope>
    <source>
        <strain evidence="8">H4</strain>
    </source>
</reference>
<dbReference type="InterPro" id="IPR023538">
    <property type="entry name" value="RNP1"/>
</dbReference>
<dbReference type="AlphaFoldDB" id="A0AAV3SGH8"/>
<keyword evidence="2 6" id="KW-0819">tRNA processing</keyword>
<dbReference type="GO" id="GO:0001682">
    <property type="term" value="P:tRNA 5'-leader removal"/>
    <property type="evidence" value="ECO:0007669"/>
    <property type="project" value="UniProtKB-UniRule"/>
</dbReference>
<keyword evidence="9" id="KW-1185">Reference proteome</keyword>
<accession>A0AAV3SGH8</accession>
<dbReference type="KEGG" id="hdo:MUK72_02585"/>
<keyword evidence="3 6" id="KW-0540">Nuclease</keyword>